<feature type="region of interest" description="Disordered" evidence="2">
    <location>
        <begin position="953"/>
        <end position="975"/>
    </location>
</feature>
<proteinExistence type="predicted"/>
<dbReference type="Gene3D" id="3.30.310.210">
    <property type="match status" value="1"/>
</dbReference>
<feature type="compositionally biased region" description="Low complexity" evidence="2">
    <location>
        <begin position="652"/>
        <end position="662"/>
    </location>
</feature>
<dbReference type="InterPro" id="IPR055003">
    <property type="entry name" value="KH-I_CeGLD3_3rd"/>
</dbReference>
<feature type="region of interest" description="Disordered" evidence="2">
    <location>
        <begin position="712"/>
        <end position="733"/>
    </location>
</feature>
<organism evidence="5 6">
    <name type="scientific">Caenorhabditis bovis</name>
    <dbReference type="NCBI Taxonomy" id="2654633"/>
    <lineage>
        <taxon>Eukaryota</taxon>
        <taxon>Metazoa</taxon>
        <taxon>Ecdysozoa</taxon>
        <taxon>Nematoda</taxon>
        <taxon>Chromadorea</taxon>
        <taxon>Rhabditida</taxon>
        <taxon>Rhabditina</taxon>
        <taxon>Rhabditomorpha</taxon>
        <taxon>Rhabditoidea</taxon>
        <taxon>Rhabditidae</taxon>
        <taxon>Peloderinae</taxon>
        <taxon>Caenorhabditis</taxon>
    </lineage>
</organism>
<dbReference type="Proteomes" id="UP000494206">
    <property type="component" value="Unassembled WGS sequence"/>
</dbReference>
<evidence type="ECO:0008006" key="7">
    <source>
        <dbReference type="Google" id="ProtNLM"/>
    </source>
</evidence>
<feature type="compositionally biased region" description="Basic and acidic residues" evidence="2">
    <location>
        <begin position="953"/>
        <end position="968"/>
    </location>
</feature>
<feature type="region of interest" description="Disordered" evidence="2">
    <location>
        <begin position="427"/>
        <end position="461"/>
    </location>
</feature>
<dbReference type="InterPro" id="IPR041194">
    <property type="entry name" value="GLD-3-like_KH5"/>
</dbReference>
<feature type="region of interest" description="Disordered" evidence="2">
    <location>
        <begin position="811"/>
        <end position="852"/>
    </location>
</feature>
<dbReference type="Gene3D" id="3.30.310.270">
    <property type="match status" value="1"/>
</dbReference>
<feature type="domain" description="Defective in germ line development protein 3-like KH5" evidence="3">
    <location>
        <begin position="310"/>
        <end position="389"/>
    </location>
</feature>
<protein>
    <recommendedName>
        <fullName evidence="7">GLD-3 KH5 domain-containing protein</fullName>
    </recommendedName>
</protein>
<dbReference type="Pfam" id="PF22467">
    <property type="entry name" value="KH_GLD-3_3rd"/>
    <property type="match status" value="1"/>
</dbReference>
<keyword evidence="6" id="KW-1185">Reference proteome</keyword>
<dbReference type="GO" id="GO:0003723">
    <property type="term" value="F:RNA binding"/>
    <property type="evidence" value="ECO:0007669"/>
    <property type="project" value="UniProtKB-UniRule"/>
</dbReference>
<name>A0A8S1ERN8_9PELO</name>
<dbReference type="PROSITE" id="PS50084">
    <property type="entry name" value="KH_TYPE_1"/>
    <property type="match status" value="1"/>
</dbReference>
<sequence>MANDMIASRNLALTKTVADLITEPSNFFHQNQQSAMMLSDFQSRKMHSYETMRKAAVKQKRMKNEELPAKIPMLEVNPLKITLSMEVEAQYYSIMMSRRGDDKEDISTIMYKTNTLIQLPDRPDDENPTPYVQQVTITGSYREVERARILIRENCPMFIYLEIRKSELVLDHLLSLIQSESISLKNVTIEFHSEMTNEGEPIPYLRLICCSKHEEYLLNACEELGRIVFNGNIPERAFVYNCDIATYHVEHIVGKPEKNIWLMGFIEDATNTKISCPPYHRDEYKQCMFPITIRGDLKGVLRARHCLLELFPVTVCFNLNDTDMAHSVDSAYRCMETYHQDVKVCMRIAPSLMEPSELLADEVQQHCVTLRTKEFNLKALYMLYGQLLKKELNVDPPKPECFENSMWVREHQLDKNVMSFKLPCRGEAPLPDKHNRVSTRSQLNSTSHKQRNSQPQQPIQQQLQENTTIPLNTVYLQQQMKQPAPGVIRYPPNTFEGPEGAIAQAMPSAQVMHFNPQAFHMFQQRLALTGKMGQNYSAKPPPNMAPAFMAQPQQQQQSNLMMTTVVPHAPFYYVQDQNFVVPVPIPYTDEMLRFFKQGLPPGSPIVSVAEPQQMHPQQQQRDSSQSRAPSNSNPNTRSNPAIRPQLIPPLFSSASTASSYRTRQFESVKEDEISNRQDSHSRRSSIGDEPTAGSCDGYQSDRAYYRHRMSPQENIPSHANNGDPHYKWGQSSNRVGGDMHYGRKTQKFQANGKSFVKNPSYGDGMHHGNSNSQSAPNIEHHYFSGNHVLKLKSKDPNPIDSSMDCDRLFTQDNSQTEDRPYSPRKYFPSQSQNGGPAFDYNARSRTGSVSQVEREDARAITKTVLEPRYKMDKNCPKIQLDYKVKAAEQGHASRNEGASYAHIAAESINGDNKIIDFIKKVQEQTEINGHTANIPLGSMNRTYADILKEKERERADRNFERSESEDMVRTSQQIL</sequence>
<feature type="domain" description="GLD-3 KH3" evidence="4">
    <location>
        <begin position="244"/>
        <end position="308"/>
    </location>
</feature>
<feature type="compositionally biased region" description="Basic and acidic residues" evidence="2">
    <location>
        <begin position="663"/>
        <end position="681"/>
    </location>
</feature>
<reference evidence="5 6" key="1">
    <citation type="submission" date="2020-04" db="EMBL/GenBank/DDBJ databases">
        <authorList>
            <person name="Laetsch R D."/>
            <person name="Stevens L."/>
            <person name="Kumar S."/>
            <person name="Blaxter L. M."/>
        </authorList>
    </citation>
    <scope>NUCLEOTIDE SEQUENCE [LARGE SCALE GENOMIC DNA]</scope>
</reference>
<dbReference type="InterPro" id="IPR036612">
    <property type="entry name" value="KH_dom_type_1_sf"/>
</dbReference>
<comment type="caution">
    <text evidence="5">The sequence shown here is derived from an EMBL/GenBank/DDBJ whole genome shotgun (WGS) entry which is preliminary data.</text>
</comment>
<feature type="compositionally biased region" description="Polar residues" evidence="2">
    <location>
        <begin position="438"/>
        <end position="447"/>
    </location>
</feature>
<evidence type="ECO:0000313" key="6">
    <source>
        <dbReference type="Proteomes" id="UP000494206"/>
    </source>
</evidence>
<dbReference type="AlphaFoldDB" id="A0A8S1ERN8"/>
<feature type="region of interest" description="Disordered" evidence="2">
    <location>
        <begin position="603"/>
        <end position="698"/>
    </location>
</feature>
<evidence type="ECO:0000259" key="3">
    <source>
        <dbReference type="Pfam" id="PF17905"/>
    </source>
</evidence>
<evidence type="ECO:0000259" key="4">
    <source>
        <dbReference type="Pfam" id="PF22467"/>
    </source>
</evidence>
<evidence type="ECO:0000313" key="5">
    <source>
        <dbReference type="EMBL" id="CAB3404664.1"/>
    </source>
</evidence>
<keyword evidence="1" id="KW-0694">RNA-binding</keyword>
<dbReference type="Pfam" id="PF17905">
    <property type="entry name" value="KH_GLD-3_4th"/>
    <property type="match status" value="1"/>
</dbReference>
<gene>
    <name evidence="5" type="ORF">CBOVIS_LOCUS6961</name>
</gene>
<evidence type="ECO:0000256" key="2">
    <source>
        <dbReference type="SAM" id="MobiDB-lite"/>
    </source>
</evidence>
<dbReference type="EMBL" id="CADEPM010000004">
    <property type="protein sequence ID" value="CAB3404664.1"/>
    <property type="molecule type" value="Genomic_DNA"/>
</dbReference>
<dbReference type="OrthoDB" id="271862at2759"/>
<dbReference type="Pfam" id="PF22801">
    <property type="entry name" value="KH_GLD-3_1st"/>
    <property type="match status" value="1"/>
</dbReference>
<feature type="compositionally biased region" description="Low complexity" evidence="2">
    <location>
        <begin position="611"/>
        <end position="641"/>
    </location>
</feature>
<dbReference type="SUPFAM" id="SSF54791">
    <property type="entry name" value="Eukaryotic type KH-domain (KH-domain type I)"/>
    <property type="match status" value="1"/>
</dbReference>
<accession>A0A8S1ERN8</accession>
<evidence type="ECO:0000256" key="1">
    <source>
        <dbReference type="PROSITE-ProRule" id="PRU00117"/>
    </source>
</evidence>